<dbReference type="CDD" id="cd09278">
    <property type="entry name" value="RNase_HI_prokaryote_like"/>
    <property type="match status" value="1"/>
</dbReference>
<comment type="subunit">
    <text evidence="5">Monomer.</text>
</comment>
<comment type="similarity">
    <text evidence="4">Belongs to the RNase H family.</text>
</comment>
<dbReference type="Gene3D" id="3.40.970.10">
    <property type="entry name" value="Ribonuclease H1, N-terminal domain"/>
    <property type="match status" value="1"/>
</dbReference>
<dbReference type="InterPro" id="IPR012337">
    <property type="entry name" value="RNaseH-like_sf"/>
</dbReference>
<protein>
    <recommendedName>
        <fullName evidence="7">Ribonuclease H</fullName>
        <ecNumber evidence="6">3.1.26.4</ecNumber>
    </recommendedName>
</protein>
<dbReference type="InterPro" id="IPR036397">
    <property type="entry name" value="RNaseH_sf"/>
</dbReference>
<dbReference type="EMBL" id="CP014782">
    <property type="protein sequence ID" value="AQS37163.1"/>
    <property type="molecule type" value="Genomic_DNA"/>
</dbReference>
<evidence type="ECO:0000313" key="16">
    <source>
        <dbReference type="Proteomes" id="UP000189545"/>
    </source>
</evidence>
<evidence type="ECO:0000256" key="12">
    <source>
        <dbReference type="ARBA" id="ARBA00022842"/>
    </source>
</evidence>
<evidence type="ECO:0000259" key="14">
    <source>
        <dbReference type="PROSITE" id="PS50879"/>
    </source>
</evidence>
<dbReference type="AlphaFoldDB" id="A0A1S6HNQ8"/>
<evidence type="ECO:0000256" key="7">
    <source>
        <dbReference type="ARBA" id="ARBA00017721"/>
    </source>
</evidence>
<evidence type="ECO:0000313" key="15">
    <source>
        <dbReference type="EMBL" id="AQS37163.1"/>
    </source>
</evidence>
<dbReference type="GO" id="GO:0003676">
    <property type="term" value="F:nucleic acid binding"/>
    <property type="evidence" value="ECO:0007669"/>
    <property type="project" value="InterPro"/>
</dbReference>
<evidence type="ECO:0000256" key="4">
    <source>
        <dbReference type="ARBA" id="ARBA00005300"/>
    </source>
</evidence>
<dbReference type="OrthoDB" id="7845843at2"/>
<dbReference type="Gene3D" id="3.30.420.10">
    <property type="entry name" value="Ribonuclease H-like superfamily/Ribonuclease H"/>
    <property type="match status" value="1"/>
</dbReference>
<dbReference type="GO" id="GO:0000287">
    <property type="term" value="F:magnesium ion binding"/>
    <property type="evidence" value="ECO:0007669"/>
    <property type="project" value="InterPro"/>
</dbReference>
<dbReference type="KEGG" id="spsw:Sps_02003"/>
<name>A0A1S6HNQ8_9GAMM</name>
<feature type="compositionally biased region" description="Low complexity" evidence="13">
    <location>
        <begin position="60"/>
        <end position="78"/>
    </location>
</feature>
<evidence type="ECO:0000256" key="8">
    <source>
        <dbReference type="ARBA" id="ARBA00022722"/>
    </source>
</evidence>
<dbReference type="STRING" id="225848.Sps_02003"/>
<keyword evidence="10" id="KW-0255">Endonuclease</keyword>
<evidence type="ECO:0000256" key="2">
    <source>
        <dbReference type="ARBA" id="ARBA00001946"/>
    </source>
</evidence>
<dbReference type="InterPro" id="IPR022892">
    <property type="entry name" value="RNaseHI"/>
</dbReference>
<dbReference type="PANTHER" id="PTHR10642">
    <property type="entry name" value="RIBONUCLEASE H1"/>
    <property type="match status" value="1"/>
</dbReference>
<dbReference type="Proteomes" id="UP000189545">
    <property type="component" value="Chromosome"/>
</dbReference>
<dbReference type="PROSITE" id="PS50879">
    <property type="entry name" value="RNASE_H_1"/>
    <property type="match status" value="1"/>
</dbReference>
<dbReference type="EC" id="3.1.26.4" evidence="6"/>
<evidence type="ECO:0000256" key="13">
    <source>
        <dbReference type="SAM" id="MobiDB-lite"/>
    </source>
</evidence>
<evidence type="ECO:0000256" key="10">
    <source>
        <dbReference type="ARBA" id="ARBA00022759"/>
    </source>
</evidence>
<dbReference type="FunFam" id="3.40.970.10:FF:000002">
    <property type="entry name" value="Ribonuclease H"/>
    <property type="match status" value="1"/>
</dbReference>
<feature type="domain" description="RNase H type-1" evidence="14">
    <location>
        <begin position="82"/>
        <end position="231"/>
    </location>
</feature>
<proteinExistence type="inferred from homology"/>
<evidence type="ECO:0000256" key="9">
    <source>
        <dbReference type="ARBA" id="ARBA00022723"/>
    </source>
</evidence>
<dbReference type="InterPro" id="IPR037056">
    <property type="entry name" value="RNase_H1_N_sf"/>
</dbReference>
<dbReference type="InterPro" id="IPR002156">
    <property type="entry name" value="RNaseH_domain"/>
</dbReference>
<keyword evidence="11 15" id="KW-0378">Hydrolase</keyword>
<evidence type="ECO:0000256" key="6">
    <source>
        <dbReference type="ARBA" id="ARBA00012180"/>
    </source>
</evidence>
<accession>A0A1S6HNQ8</accession>
<gene>
    <name evidence="15" type="ORF">Sps_02003</name>
</gene>
<organism evidence="15 16">
    <name type="scientific">Shewanella psychrophila</name>
    <dbReference type="NCBI Taxonomy" id="225848"/>
    <lineage>
        <taxon>Bacteria</taxon>
        <taxon>Pseudomonadati</taxon>
        <taxon>Pseudomonadota</taxon>
        <taxon>Gammaproteobacteria</taxon>
        <taxon>Alteromonadales</taxon>
        <taxon>Shewanellaceae</taxon>
        <taxon>Shewanella</taxon>
    </lineage>
</organism>
<keyword evidence="9" id="KW-0479">Metal-binding</keyword>
<keyword evidence="12" id="KW-0460">Magnesium</keyword>
<comment type="cofactor">
    <cofactor evidence="2">
        <name>Mg(2+)</name>
        <dbReference type="ChEBI" id="CHEBI:18420"/>
    </cofactor>
</comment>
<dbReference type="Pfam" id="PF01693">
    <property type="entry name" value="Cauli_VI"/>
    <property type="match status" value="1"/>
</dbReference>
<dbReference type="SUPFAM" id="SSF55658">
    <property type="entry name" value="L9 N-domain-like"/>
    <property type="match status" value="1"/>
</dbReference>
<evidence type="ECO:0000256" key="3">
    <source>
        <dbReference type="ARBA" id="ARBA00004065"/>
    </source>
</evidence>
<dbReference type="PIRSF" id="PIRSF036852">
    <property type="entry name" value="Ribonuclease_H1_euk"/>
    <property type="match status" value="1"/>
</dbReference>
<evidence type="ECO:0000256" key="11">
    <source>
        <dbReference type="ARBA" id="ARBA00022801"/>
    </source>
</evidence>
<evidence type="ECO:0000256" key="1">
    <source>
        <dbReference type="ARBA" id="ARBA00000077"/>
    </source>
</evidence>
<comment type="function">
    <text evidence="3">Endonuclease that specifically degrades the RNA of RNA-DNA hybrids.</text>
</comment>
<evidence type="ECO:0000256" key="5">
    <source>
        <dbReference type="ARBA" id="ARBA00011245"/>
    </source>
</evidence>
<dbReference type="RefSeq" id="WP_077752366.1">
    <property type="nucleotide sequence ID" value="NZ_CP014782.1"/>
</dbReference>
<dbReference type="InterPro" id="IPR009027">
    <property type="entry name" value="Ribosomal_bL9/RNase_H1_N"/>
</dbReference>
<keyword evidence="8" id="KW-0540">Nuclease</keyword>
<reference evidence="15 16" key="1">
    <citation type="submission" date="2016-03" db="EMBL/GenBank/DDBJ databases">
        <title>Complete genome sequence of Shewanella psychrophila WP2, a deep sea bacterium isolated from west Pacific sediment.</title>
        <authorList>
            <person name="Xu G."/>
            <person name="Jian H."/>
        </authorList>
    </citation>
    <scope>NUCLEOTIDE SEQUENCE [LARGE SCALE GENOMIC DNA]</scope>
    <source>
        <strain evidence="15 16">WP2</strain>
    </source>
</reference>
<feature type="region of interest" description="Disordered" evidence="13">
    <location>
        <begin position="56"/>
        <end position="78"/>
    </location>
</feature>
<sequence>MAKKFYVVWVGRETGIFTTWDEAKRQVDKFPKAKYKSFKTKAEADAAFSKGASSTYAAKPANTSSPSKSHSAPTSKTSASNADYDVVIYTDGGCEPNPGKAGSGVAVYKNNELSELWYGLYNSYGTNNSAELNALHQALLIAKENLAAGKSVHIRSDSQYSINCITNWAYGWKTKGWKRKTAGDIKNLEIIQASHALYEELKEKLVISHVAAHIGIEGNELADRMSIYAIDKKDVEFCRYPEPIELTGILSLRAG</sequence>
<dbReference type="PANTHER" id="PTHR10642:SF26">
    <property type="entry name" value="RIBONUCLEASE H1"/>
    <property type="match status" value="1"/>
</dbReference>
<dbReference type="SUPFAM" id="SSF53098">
    <property type="entry name" value="Ribonuclease H-like"/>
    <property type="match status" value="1"/>
</dbReference>
<comment type="catalytic activity">
    <reaction evidence="1">
        <text>Endonucleolytic cleavage to 5'-phosphomonoester.</text>
        <dbReference type="EC" id="3.1.26.4"/>
    </reaction>
</comment>
<dbReference type="GO" id="GO:0004523">
    <property type="term" value="F:RNA-DNA hybrid ribonuclease activity"/>
    <property type="evidence" value="ECO:0007669"/>
    <property type="project" value="UniProtKB-EC"/>
</dbReference>
<dbReference type="Pfam" id="PF00075">
    <property type="entry name" value="RNase_H"/>
    <property type="match status" value="1"/>
</dbReference>
<dbReference type="GO" id="GO:0043137">
    <property type="term" value="P:DNA replication, removal of RNA primer"/>
    <property type="evidence" value="ECO:0007669"/>
    <property type="project" value="TreeGrafter"/>
</dbReference>
<keyword evidence="16" id="KW-1185">Reference proteome</keyword>
<dbReference type="InterPro" id="IPR050092">
    <property type="entry name" value="RNase_H"/>
</dbReference>
<dbReference type="InterPro" id="IPR011320">
    <property type="entry name" value="RNase_H1_N"/>
</dbReference>
<dbReference type="InterPro" id="IPR017067">
    <property type="entry name" value="RNase_H1_euk"/>
</dbReference>